<evidence type="ECO:0000313" key="9">
    <source>
        <dbReference type="Proteomes" id="UP000738431"/>
    </source>
</evidence>
<dbReference type="InterPro" id="IPR023753">
    <property type="entry name" value="FAD/NAD-binding_dom"/>
</dbReference>
<keyword evidence="5" id="KW-0560">Oxidoreductase</keyword>
<feature type="domain" description="Rhodanese" evidence="7">
    <location>
        <begin position="468"/>
        <end position="554"/>
    </location>
</feature>
<dbReference type="InterPro" id="IPR050260">
    <property type="entry name" value="FAD-bd_OxRdtase"/>
</dbReference>
<evidence type="ECO:0000313" key="8">
    <source>
        <dbReference type="EMBL" id="WRQ86340.1"/>
    </source>
</evidence>
<dbReference type="SUPFAM" id="SSF51905">
    <property type="entry name" value="FAD/NAD(P)-binding domain"/>
    <property type="match status" value="2"/>
</dbReference>
<evidence type="ECO:0000256" key="5">
    <source>
        <dbReference type="ARBA" id="ARBA00023002"/>
    </source>
</evidence>
<comment type="cofactor">
    <cofactor evidence="1">
        <name>FAD</name>
        <dbReference type="ChEBI" id="CHEBI:57692"/>
    </cofactor>
</comment>
<dbReference type="SUPFAM" id="SSF52821">
    <property type="entry name" value="Rhodanese/Cell cycle control phosphatase"/>
    <property type="match status" value="1"/>
</dbReference>
<dbReference type="InterPro" id="IPR036188">
    <property type="entry name" value="FAD/NAD-bd_sf"/>
</dbReference>
<dbReference type="SUPFAM" id="SSF55424">
    <property type="entry name" value="FAD/NAD-linked reductases, dimerisation (C-terminal) domain"/>
    <property type="match status" value="1"/>
</dbReference>
<keyword evidence="6" id="KW-0676">Redox-active center</keyword>
<dbReference type="PRINTS" id="PR00411">
    <property type="entry name" value="PNDRDTASEI"/>
</dbReference>
<dbReference type="Pfam" id="PF07992">
    <property type="entry name" value="Pyr_redox_2"/>
    <property type="match status" value="1"/>
</dbReference>
<sequence>MSASPAPLRIVIVGGVAAGASAAARARRLDESAAITLIERGPDVSFANCGLPYFIGGEIGDRAALAVQTPASLKQLLNLDVRTSTAVTAIDRAARQVTLQHVTDGATETLAYDKLILAPGAQPLRPPLPGIDDARLFSLRNLGDMDRIKAATTAAAHVTVIGAGFIGLEMAEQFRHAGKDVTLVELQPHVLPLLDPAMTRLMEDELRRHDIELVLGDGIASFADAADGRLACQLASGRTVTTDFAVLALGVRPDTALAAAAGLELGPRGHIKVDTFMRTSDPAIYAAGDAIEVEDFVSGDPCAVPLGGPANRQGRLAADHILRPVEAKPFAGVLGTAIVRVFDVSAGLTGWTEQRLQRAGRDYRAVTVNDNHHAAYYPGAKPLQLKLLWEPVNGRILGAQVTGLAGVDKRLDVLATAIMGGLTIDDLAQLELAYAPPFGSAKDIVNLAGFTAVNTRDGLVTPVDHIPDDPAIQVVDVRPPPLVAAHPLPRADAINIPFGQLRSRAGELDTTRLVVTVCALGKTSYFAARVLAQKGFDVRSLTGGIRAHFDPRTPAKPPAP</sequence>
<dbReference type="Gene3D" id="3.40.250.10">
    <property type="entry name" value="Rhodanese-like domain"/>
    <property type="match status" value="1"/>
</dbReference>
<evidence type="ECO:0000256" key="4">
    <source>
        <dbReference type="ARBA" id="ARBA00022827"/>
    </source>
</evidence>
<evidence type="ECO:0000259" key="7">
    <source>
        <dbReference type="PROSITE" id="PS50206"/>
    </source>
</evidence>
<organism evidence="8 9">
    <name type="scientific">Actomonas aquatica</name>
    <dbReference type="NCBI Taxonomy" id="2866162"/>
    <lineage>
        <taxon>Bacteria</taxon>
        <taxon>Pseudomonadati</taxon>
        <taxon>Verrucomicrobiota</taxon>
        <taxon>Opitutia</taxon>
        <taxon>Opitutales</taxon>
        <taxon>Opitutaceae</taxon>
        <taxon>Actomonas</taxon>
    </lineage>
</organism>
<reference evidence="8 9" key="1">
    <citation type="submission" date="2021-08" db="EMBL/GenBank/DDBJ databases">
        <authorList>
            <person name="Zhang D."/>
            <person name="Zhang A."/>
            <person name="Wang L."/>
        </authorList>
    </citation>
    <scope>NUCLEOTIDE SEQUENCE [LARGE SCALE GENOMIC DNA]</scope>
    <source>
        <strain evidence="8 9">WL0086</strain>
    </source>
</reference>
<dbReference type="Gene3D" id="3.50.50.60">
    <property type="entry name" value="FAD/NAD(P)-binding domain"/>
    <property type="match status" value="2"/>
</dbReference>
<dbReference type="PRINTS" id="PR00368">
    <property type="entry name" value="FADPNR"/>
</dbReference>
<dbReference type="InterPro" id="IPR001763">
    <property type="entry name" value="Rhodanese-like_dom"/>
</dbReference>
<dbReference type="InterPro" id="IPR036873">
    <property type="entry name" value="Rhodanese-like_dom_sf"/>
</dbReference>
<dbReference type="Pfam" id="PF00581">
    <property type="entry name" value="Rhodanese"/>
    <property type="match status" value="1"/>
</dbReference>
<dbReference type="SMART" id="SM00450">
    <property type="entry name" value="RHOD"/>
    <property type="match status" value="1"/>
</dbReference>
<gene>
    <name evidence="8" type="ORF">K1X11_016110</name>
</gene>
<dbReference type="Proteomes" id="UP000738431">
    <property type="component" value="Chromosome"/>
</dbReference>
<dbReference type="RefSeq" id="WP_221031269.1">
    <property type="nucleotide sequence ID" value="NZ_CP139781.1"/>
</dbReference>
<evidence type="ECO:0000256" key="6">
    <source>
        <dbReference type="ARBA" id="ARBA00023284"/>
    </source>
</evidence>
<keyword evidence="3" id="KW-0285">Flavoprotein</keyword>
<proteinExistence type="inferred from homology"/>
<dbReference type="InterPro" id="IPR004099">
    <property type="entry name" value="Pyr_nucl-diS_OxRdtase_dimer"/>
</dbReference>
<reference evidence="8 9" key="2">
    <citation type="submission" date="2023-12" db="EMBL/GenBank/DDBJ databases">
        <title>Description of an unclassified Opitutus bacterium of Verrucomicrobiota.</title>
        <authorList>
            <person name="Zhang D.-F."/>
        </authorList>
    </citation>
    <scope>NUCLEOTIDE SEQUENCE [LARGE SCALE GENOMIC DNA]</scope>
    <source>
        <strain evidence="8 9">WL0086</strain>
    </source>
</reference>
<dbReference type="PANTHER" id="PTHR43429:SF1">
    <property type="entry name" value="NAD(P)H SULFUR OXIDOREDUCTASE (COA-DEPENDENT)"/>
    <property type="match status" value="1"/>
</dbReference>
<evidence type="ECO:0000256" key="3">
    <source>
        <dbReference type="ARBA" id="ARBA00022630"/>
    </source>
</evidence>
<evidence type="ECO:0000256" key="1">
    <source>
        <dbReference type="ARBA" id="ARBA00001974"/>
    </source>
</evidence>
<evidence type="ECO:0000256" key="2">
    <source>
        <dbReference type="ARBA" id="ARBA00009130"/>
    </source>
</evidence>
<name>A0ABZ1C7R9_9BACT</name>
<dbReference type="Pfam" id="PF02852">
    <property type="entry name" value="Pyr_redox_dim"/>
    <property type="match status" value="1"/>
</dbReference>
<dbReference type="EMBL" id="CP139781">
    <property type="protein sequence ID" value="WRQ86340.1"/>
    <property type="molecule type" value="Genomic_DNA"/>
</dbReference>
<dbReference type="InterPro" id="IPR016156">
    <property type="entry name" value="FAD/NAD-linked_Rdtase_dimer_sf"/>
</dbReference>
<comment type="similarity">
    <text evidence="2">Belongs to the class-III pyridine nucleotide-disulfide oxidoreductase family.</text>
</comment>
<dbReference type="PROSITE" id="PS50206">
    <property type="entry name" value="RHODANESE_3"/>
    <property type="match status" value="1"/>
</dbReference>
<protein>
    <submittedName>
        <fullName evidence="8">FAD-dependent oxidoreductase</fullName>
    </submittedName>
</protein>
<dbReference type="PANTHER" id="PTHR43429">
    <property type="entry name" value="PYRIDINE NUCLEOTIDE-DISULFIDE OXIDOREDUCTASE DOMAIN-CONTAINING"/>
    <property type="match status" value="1"/>
</dbReference>
<keyword evidence="4" id="KW-0274">FAD</keyword>
<keyword evidence="9" id="KW-1185">Reference proteome</keyword>
<accession>A0ABZ1C7R9</accession>